<evidence type="ECO:0000256" key="2">
    <source>
        <dbReference type="SAM" id="MobiDB-lite"/>
    </source>
</evidence>
<dbReference type="EMBL" id="AASSGK010000026">
    <property type="protein sequence ID" value="EFG2162544.1"/>
    <property type="molecule type" value="Genomic_DNA"/>
</dbReference>
<evidence type="ECO:0000256" key="3">
    <source>
        <dbReference type="SAM" id="Phobius"/>
    </source>
</evidence>
<feature type="coiled-coil region" evidence="1">
    <location>
        <begin position="72"/>
        <end position="137"/>
    </location>
</feature>
<dbReference type="AlphaFoldDB" id="A0A085P795"/>
<dbReference type="EMBL" id="MRVZ01000014">
    <property type="protein sequence ID" value="PAU25352.1"/>
    <property type="molecule type" value="Genomic_DNA"/>
</dbReference>
<protein>
    <recommendedName>
        <fullName evidence="15">Tat (Twin-arginine translocation) pathway signal sequence</fullName>
    </recommendedName>
</protein>
<keyword evidence="1" id="KW-0175">Coiled coil</keyword>
<dbReference type="Proteomes" id="UP000655659">
    <property type="component" value="Unassembled WGS sequence"/>
</dbReference>
<keyword evidence="3" id="KW-1133">Transmembrane helix</keyword>
<evidence type="ECO:0000313" key="12">
    <source>
        <dbReference type="Proteomes" id="UP000534332"/>
    </source>
</evidence>
<evidence type="ECO:0008006" key="15">
    <source>
        <dbReference type="Google" id="ProtNLM"/>
    </source>
</evidence>
<dbReference type="Proteomes" id="UP000555763">
    <property type="component" value="Unassembled WGS sequence"/>
</dbReference>
<dbReference type="EMBL" id="JAETYU010000024">
    <property type="protein sequence ID" value="MBL6205145.1"/>
    <property type="molecule type" value="Genomic_DNA"/>
</dbReference>
<dbReference type="Proteomes" id="UP000306700">
    <property type="component" value="Unassembled WGS sequence"/>
</dbReference>
<organism evidence="8 10">
    <name type="scientific">Escherichia coli</name>
    <dbReference type="NCBI Taxonomy" id="562"/>
    <lineage>
        <taxon>Bacteria</taxon>
        <taxon>Pseudomonadati</taxon>
        <taxon>Pseudomonadota</taxon>
        <taxon>Gammaproteobacteria</taxon>
        <taxon>Enterobacterales</taxon>
        <taxon>Enterobacteriaceae</taxon>
        <taxon>Escherichia</taxon>
    </lineage>
</organism>
<evidence type="ECO:0000313" key="7">
    <source>
        <dbReference type="EMBL" id="MBL6237049.1"/>
    </source>
</evidence>
<reference evidence="9 11" key="2">
    <citation type="submission" date="2018-12" db="EMBL/GenBank/DDBJ databases">
        <title>Food and Water Safety Consortium.</title>
        <authorList>
            <person name="Tyson S."/>
            <person name="Peterson C.-L."/>
            <person name="Olson A."/>
            <person name="Tyler S."/>
            <person name="Cabral J."/>
            <person name="Lynch T."/>
            <person name="Knox N."/>
            <person name="Van Domselaar G."/>
            <person name="Graham M."/>
        </authorList>
    </citation>
    <scope>NUCLEOTIDE SEQUENCE [LARGE SCALE GENOMIC DNA]</scope>
    <source>
        <strain evidence="9 11">FWSEC0384</strain>
    </source>
</reference>
<reference evidence="5 13" key="4">
    <citation type="submission" date="2020-02" db="EMBL/GenBank/DDBJ databases">
        <authorList>
            <consortium name="PulseNet: The National Subtyping Network for Foodborne Disease Surveillance"/>
            <person name="Tarr C.L."/>
            <person name="Trees E."/>
            <person name="Katz L.S."/>
            <person name="Carleton-Romer H.A."/>
            <person name="Stroika S."/>
            <person name="Kucerova Z."/>
            <person name="Roache K.F."/>
            <person name="Sabol A.L."/>
            <person name="Besser J."/>
            <person name="Gerner-Smidt P."/>
        </authorList>
    </citation>
    <scope>NUCLEOTIDE SEQUENCE [LARGE SCALE GENOMIC DNA]</scope>
    <source>
        <strain evidence="5 13">PNUSAE002719</strain>
    </source>
</reference>
<dbReference type="EMBL" id="JAETYZ010000051">
    <property type="protein sequence ID" value="MBL6237049.1"/>
    <property type="molecule type" value="Genomic_DNA"/>
</dbReference>
<evidence type="ECO:0000313" key="14">
    <source>
        <dbReference type="Proteomes" id="UP000615017"/>
    </source>
</evidence>
<evidence type="ECO:0000313" key="5">
    <source>
        <dbReference type="EMBL" id="EFM8153745.1"/>
    </source>
</evidence>
<evidence type="ECO:0000256" key="1">
    <source>
        <dbReference type="SAM" id="Coils"/>
    </source>
</evidence>
<comment type="caution">
    <text evidence="8">The sequence shown here is derived from an EMBL/GenBank/DDBJ whole genome shotgun (WGS) entry which is preliminary data.</text>
</comment>
<dbReference type="Proteomes" id="UP000218543">
    <property type="component" value="Unassembled WGS sequence"/>
</dbReference>
<evidence type="ECO:0000313" key="9">
    <source>
        <dbReference type="EMBL" id="TJH23141.1"/>
    </source>
</evidence>
<evidence type="ECO:0000313" key="13">
    <source>
        <dbReference type="Proteomes" id="UP000555763"/>
    </source>
</evidence>
<dbReference type="EMBL" id="AATLZG010000006">
    <property type="protein sequence ID" value="EFM8153745.1"/>
    <property type="molecule type" value="Genomic_DNA"/>
</dbReference>
<dbReference type="Proteomes" id="UP000615017">
    <property type="component" value="Unassembled WGS sequence"/>
</dbReference>
<feature type="compositionally biased region" description="Basic and acidic residues" evidence="2">
    <location>
        <begin position="152"/>
        <end position="166"/>
    </location>
</feature>
<dbReference type="RefSeq" id="WP_001291484.1">
    <property type="nucleotide sequence ID" value="NZ_AP024130.1"/>
</dbReference>
<dbReference type="Proteomes" id="UP000534332">
    <property type="component" value="Unassembled WGS sequence"/>
</dbReference>
<reference evidence="8 10" key="1">
    <citation type="submission" date="2016-12" db="EMBL/GenBank/DDBJ databases">
        <title>Real-Time Genomic Investigation Underlying the Public Health Response to a Shiga Toxin-Producing Escherichia Coli O26:H11 Outbreak in a Nursery.</title>
        <authorList>
            <person name="Ferdous M."/>
            <person name="Moran-Gilad J."/>
            <person name="Rossen J.W."/>
            <person name="Gdalevich M."/>
        </authorList>
    </citation>
    <scope>NUCLEOTIDE SEQUENCE [LARGE SCALE GENOMIC DNA]</scope>
    <source>
        <strain evidence="8 10">STEC 514-2</strain>
    </source>
</reference>
<evidence type="ECO:0000313" key="10">
    <source>
        <dbReference type="Proteomes" id="UP000218543"/>
    </source>
</evidence>
<dbReference type="EMBL" id="RRNI01000006">
    <property type="protein sequence ID" value="TJH23141.1"/>
    <property type="molecule type" value="Genomic_DNA"/>
</dbReference>
<evidence type="ECO:0000313" key="4">
    <source>
        <dbReference type="EMBL" id="EFG2162544.1"/>
    </source>
</evidence>
<evidence type="ECO:0000313" key="11">
    <source>
        <dbReference type="Proteomes" id="UP000306700"/>
    </source>
</evidence>
<keyword evidence="3" id="KW-0472">Membrane</keyword>
<accession>A0A085P795</accession>
<feature type="region of interest" description="Disordered" evidence="2">
    <location>
        <begin position="140"/>
        <end position="178"/>
    </location>
</feature>
<evidence type="ECO:0000313" key="8">
    <source>
        <dbReference type="EMBL" id="PAU25352.1"/>
    </source>
</evidence>
<feature type="transmembrane region" description="Helical" evidence="3">
    <location>
        <begin position="27"/>
        <end position="49"/>
    </location>
</feature>
<proteinExistence type="predicted"/>
<reference evidence="6 14" key="5">
    <citation type="submission" date="2021-01" db="EMBL/GenBank/DDBJ databases">
        <title>Genomes of Escherichia coli STEC strains from raw meat-based diets for companion animals.</title>
        <authorList>
            <person name="Stevens M.J.A."/>
            <person name="Stephan R."/>
        </authorList>
    </citation>
    <scope>NUCLEOTIDE SEQUENCE [LARGE SCALE GENOMIC DNA]</scope>
    <source>
        <strain evidence="6">ATC7-7</strain>
        <strain evidence="7 14">LSC1-58</strain>
    </source>
</reference>
<name>A0A085P795_ECOLX</name>
<evidence type="ECO:0000313" key="6">
    <source>
        <dbReference type="EMBL" id="MBL6205145.1"/>
    </source>
</evidence>
<keyword evidence="3" id="KW-0812">Transmembrane</keyword>
<gene>
    <name evidence="5" type="ORF">A5U30_001332</name>
    <name evidence="4" type="ORF">BRV02_003651</name>
    <name evidence="8" type="ORF">BTQ06_05670</name>
    <name evidence="9" type="ORF">C9160_07510</name>
    <name evidence="7" type="ORF">JNA65_24640</name>
    <name evidence="6" type="ORF">JNA68_18380</name>
</gene>
<reference evidence="4 12" key="3">
    <citation type="submission" date="2020-02" db="EMBL/GenBank/DDBJ databases">
        <authorList>
            <person name="Ashton P.M."/>
            <person name="Dallman T."/>
            <person name="Nair S."/>
            <person name="De Pinna E."/>
            <person name="Peters T."/>
            <person name="Grant K."/>
        </authorList>
    </citation>
    <scope>NUCLEOTIDE SEQUENCE [LARGE SCALE GENOMIC DNA]</scope>
    <source>
        <strain evidence="4 12">188143</strain>
    </source>
</reference>
<sequence>MSEKQPQIPEGASGMSPERRKSRFPGVLILSVTVGLVMGAVVYGVLMLMTGLDSRITTLEGQRREMLSASELAPLRMKLTETEKQLKDMEKRLAVLEQQPVLTASWKEQLENLPEMLEQIESAREKLSLRLDTLSGLVEKMQKVPESPSQPDSRKAGMKKTEEKKPAPVTSSRKSRAVHTVRQAPFVLTGTELRGGSTRAAVAPRGYTSLSQVALLGEGESVAGWTLVYAGHGEATFRVNGRQTVLRVE</sequence>